<accession>A0A5N5TGL9</accession>
<dbReference type="Proteomes" id="UP000326759">
    <property type="component" value="Unassembled WGS sequence"/>
</dbReference>
<feature type="region of interest" description="Disordered" evidence="1">
    <location>
        <begin position="50"/>
        <end position="81"/>
    </location>
</feature>
<evidence type="ECO:0000313" key="2">
    <source>
        <dbReference type="EMBL" id="KAB7505692.1"/>
    </source>
</evidence>
<dbReference type="AlphaFoldDB" id="A0A5N5TGL9"/>
<dbReference type="PROSITE" id="PS51257">
    <property type="entry name" value="PROKAR_LIPOPROTEIN"/>
    <property type="match status" value="1"/>
</dbReference>
<proteinExistence type="predicted"/>
<evidence type="ECO:0000313" key="3">
    <source>
        <dbReference type="Proteomes" id="UP000326759"/>
    </source>
</evidence>
<keyword evidence="3" id="KW-1185">Reference proteome</keyword>
<sequence>MSTKILCGKVYNLYPLEKSMNIPGWAALILAACIVCSNGKIDQFNSIHNIDDNSITQPPENRDFSRESTSTTDSGDGQVENEEENFGLKVGRTINVFPRYGSLTLTLKVMPFRFNGFNENWLFREKSAEIFQPNSYWAKYSGSNKAGGFDDHFLIDFCDTSKDLYAAYFDHFKIEGIPETYKAFTSFLSNKSKAQALGIYSTYLNSDDFSFVLVRLFRRETRTVLDGDLRLSPEFVNASQRIRIGSTESAHQFMDNFGSHVIVEYELGDVIYQVFVFGQGIYNELKTTFALSYEEAKRNFTAYNQSPSELLNIKSYFTPYFAMHVGQVKMASVKS</sequence>
<dbReference type="EMBL" id="SEYY01001142">
    <property type="protein sequence ID" value="KAB7505692.1"/>
    <property type="molecule type" value="Genomic_DNA"/>
</dbReference>
<organism evidence="2 3">
    <name type="scientific">Armadillidium nasatum</name>
    <dbReference type="NCBI Taxonomy" id="96803"/>
    <lineage>
        <taxon>Eukaryota</taxon>
        <taxon>Metazoa</taxon>
        <taxon>Ecdysozoa</taxon>
        <taxon>Arthropoda</taxon>
        <taxon>Crustacea</taxon>
        <taxon>Multicrustacea</taxon>
        <taxon>Malacostraca</taxon>
        <taxon>Eumalacostraca</taxon>
        <taxon>Peracarida</taxon>
        <taxon>Isopoda</taxon>
        <taxon>Oniscidea</taxon>
        <taxon>Crinocheta</taxon>
        <taxon>Armadillidiidae</taxon>
        <taxon>Armadillidium</taxon>
    </lineage>
</organism>
<dbReference type="OrthoDB" id="10060229at2759"/>
<protein>
    <submittedName>
        <fullName evidence="2">Torso-like protein</fullName>
    </submittedName>
</protein>
<comment type="caution">
    <text evidence="2">The sequence shown here is derived from an EMBL/GenBank/DDBJ whole genome shotgun (WGS) entry which is preliminary data.</text>
</comment>
<feature type="compositionally biased region" description="Polar residues" evidence="1">
    <location>
        <begin position="50"/>
        <end position="59"/>
    </location>
</feature>
<name>A0A5N5TGL9_9CRUS</name>
<reference evidence="2 3" key="1">
    <citation type="journal article" date="2019" name="PLoS Biol.">
        <title>Sex chromosomes control vertical transmission of feminizing Wolbachia symbionts in an isopod.</title>
        <authorList>
            <person name="Becking T."/>
            <person name="Chebbi M.A."/>
            <person name="Giraud I."/>
            <person name="Moumen B."/>
            <person name="Laverre T."/>
            <person name="Caubet Y."/>
            <person name="Peccoud J."/>
            <person name="Gilbert C."/>
            <person name="Cordaux R."/>
        </authorList>
    </citation>
    <scope>NUCLEOTIDE SEQUENCE [LARGE SCALE GENOMIC DNA]</scope>
    <source>
        <strain evidence="2">ANa2</strain>
        <tissue evidence="2">Whole body excluding digestive tract and cuticle</tissue>
    </source>
</reference>
<gene>
    <name evidence="2" type="primary">tsl</name>
    <name evidence="2" type="ORF">Anas_01369</name>
</gene>
<evidence type="ECO:0000256" key="1">
    <source>
        <dbReference type="SAM" id="MobiDB-lite"/>
    </source>
</evidence>